<evidence type="ECO:0000259" key="3">
    <source>
        <dbReference type="Pfam" id="PF00582"/>
    </source>
</evidence>
<dbReference type="PIRSF" id="PIRSF006276">
    <property type="entry name" value="UspA"/>
    <property type="match status" value="1"/>
</dbReference>
<comment type="subcellular location">
    <subcellularLocation>
        <location evidence="2">Cytoplasm</location>
    </subcellularLocation>
</comment>
<comment type="similarity">
    <text evidence="1 2">Belongs to the universal stress protein A family.</text>
</comment>
<gene>
    <name evidence="4" type="ORF">B0X71_08225</name>
</gene>
<dbReference type="EMBL" id="CP019640">
    <property type="protein sequence ID" value="AQQ53081.1"/>
    <property type="molecule type" value="Genomic_DNA"/>
</dbReference>
<dbReference type="PRINTS" id="PR01438">
    <property type="entry name" value="UNVRSLSTRESS"/>
</dbReference>
<dbReference type="Pfam" id="PF00582">
    <property type="entry name" value="Usp"/>
    <property type="match status" value="1"/>
</dbReference>
<dbReference type="CDD" id="cd00293">
    <property type="entry name" value="USP-like"/>
    <property type="match status" value="1"/>
</dbReference>
<dbReference type="PANTHER" id="PTHR46268:SF6">
    <property type="entry name" value="UNIVERSAL STRESS PROTEIN UP12"/>
    <property type="match status" value="1"/>
</dbReference>
<dbReference type="Proteomes" id="UP000188184">
    <property type="component" value="Chromosome"/>
</dbReference>
<reference evidence="4 5" key="1">
    <citation type="submission" date="2017-02" db="EMBL/GenBank/DDBJ databases">
        <title>The complete genomic sequence of a novel cold adapted crude oil-degrading bacterium Planococcus qaidamina Y42.</title>
        <authorList>
            <person name="Yang R."/>
        </authorList>
    </citation>
    <scope>NUCLEOTIDE SEQUENCE [LARGE SCALE GENOMIC DNA]</scope>
    <source>
        <strain evidence="4 5">Y42</strain>
    </source>
</reference>
<dbReference type="InterPro" id="IPR006016">
    <property type="entry name" value="UspA"/>
</dbReference>
<dbReference type="RefSeq" id="WP_077588963.1">
    <property type="nucleotide sequence ID" value="NZ_CP019640.1"/>
</dbReference>
<evidence type="ECO:0000313" key="5">
    <source>
        <dbReference type="Proteomes" id="UP000188184"/>
    </source>
</evidence>
<organism evidence="4 5">
    <name type="scientific">Planococcus lenghuensis</name>
    <dbReference type="NCBI Taxonomy" id="2213202"/>
    <lineage>
        <taxon>Bacteria</taxon>
        <taxon>Bacillati</taxon>
        <taxon>Bacillota</taxon>
        <taxon>Bacilli</taxon>
        <taxon>Bacillales</taxon>
        <taxon>Caryophanaceae</taxon>
        <taxon>Planococcus</taxon>
    </lineage>
</organism>
<evidence type="ECO:0000256" key="2">
    <source>
        <dbReference type="PIRNR" id="PIRNR006276"/>
    </source>
</evidence>
<dbReference type="InterPro" id="IPR014729">
    <property type="entry name" value="Rossmann-like_a/b/a_fold"/>
</dbReference>
<feature type="domain" description="UspA" evidence="3">
    <location>
        <begin position="5"/>
        <end position="148"/>
    </location>
</feature>
<dbReference type="SUPFAM" id="SSF52402">
    <property type="entry name" value="Adenine nucleotide alpha hydrolases-like"/>
    <property type="match status" value="1"/>
</dbReference>
<dbReference type="KEGG" id="pmar:B0X71_08225"/>
<accession>A0A1Q2KY02</accession>
<sequence length="160" mass="17566">MILQYDRILVAVDGSKEAEWAFQKSIGIAQRNRAALFIVNILDARLFQGNKMYDSSVMRGGEQQARKAAEKLLNRYKAEAEAAGVKPVEIIIERGSPRVTIPRGVARKIDADLIICGASGLNRVERFIMGSVSQSIARMSACDVLVVRTEEEIDEAAAEA</sequence>
<keyword evidence="5" id="KW-1185">Reference proteome</keyword>
<keyword evidence="2" id="KW-0963">Cytoplasm</keyword>
<protein>
    <recommendedName>
        <fullName evidence="2">Universal stress protein</fullName>
    </recommendedName>
</protein>
<dbReference type="GO" id="GO:0005737">
    <property type="term" value="C:cytoplasm"/>
    <property type="evidence" value="ECO:0007669"/>
    <property type="project" value="UniProtKB-SubCell"/>
</dbReference>
<evidence type="ECO:0000256" key="1">
    <source>
        <dbReference type="ARBA" id="ARBA00008791"/>
    </source>
</evidence>
<evidence type="ECO:0000313" key="4">
    <source>
        <dbReference type="EMBL" id="AQQ53081.1"/>
    </source>
</evidence>
<proteinExistence type="inferred from homology"/>
<name>A0A1Q2KY02_9BACL</name>
<dbReference type="Gene3D" id="3.40.50.620">
    <property type="entry name" value="HUPs"/>
    <property type="match status" value="1"/>
</dbReference>
<dbReference type="AlphaFoldDB" id="A0A1Q2KY02"/>
<dbReference type="InterPro" id="IPR006015">
    <property type="entry name" value="Universal_stress_UspA"/>
</dbReference>
<dbReference type="PANTHER" id="PTHR46268">
    <property type="entry name" value="STRESS RESPONSE PROTEIN NHAX"/>
    <property type="match status" value="1"/>
</dbReference>
<dbReference type="OrthoDB" id="9789668at2"/>